<dbReference type="InterPro" id="IPR036770">
    <property type="entry name" value="Ankyrin_rpt-contain_sf"/>
</dbReference>
<dbReference type="SMART" id="SM00248">
    <property type="entry name" value="ANK"/>
    <property type="match status" value="2"/>
</dbReference>
<comment type="caution">
    <text evidence="1">The sequence shown here is derived from an EMBL/GenBank/DDBJ whole genome shotgun (WGS) entry which is preliminary data.</text>
</comment>
<name>A0ABR1U545_9PEZI</name>
<reference evidence="1 2" key="1">
    <citation type="submission" date="2023-01" db="EMBL/GenBank/DDBJ databases">
        <title>Analysis of 21 Apiospora genomes using comparative genomics revels a genus with tremendous synthesis potential of carbohydrate active enzymes and secondary metabolites.</title>
        <authorList>
            <person name="Sorensen T."/>
        </authorList>
    </citation>
    <scope>NUCLEOTIDE SEQUENCE [LARGE SCALE GENOMIC DNA]</scope>
    <source>
        <strain evidence="1 2">CBS 83171</strain>
    </source>
</reference>
<accession>A0ABR1U545</accession>
<proteinExistence type="predicted"/>
<keyword evidence="2" id="KW-1185">Reference proteome</keyword>
<dbReference type="SUPFAM" id="SSF48403">
    <property type="entry name" value="Ankyrin repeat"/>
    <property type="match status" value="1"/>
</dbReference>
<evidence type="ECO:0008006" key="3">
    <source>
        <dbReference type="Google" id="ProtNLM"/>
    </source>
</evidence>
<dbReference type="EMBL" id="JAQQWM010000008">
    <property type="protein sequence ID" value="KAK8054026.1"/>
    <property type="molecule type" value="Genomic_DNA"/>
</dbReference>
<dbReference type="Gene3D" id="1.25.40.20">
    <property type="entry name" value="Ankyrin repeat-containing domain"/>
    <property type="match status" value="1"/>
</dbReference>
<evidence type="ECO:0000313" key="1">
    <source>
        <dbReference type="EMBL" id="KAK8054026.1"/>
    </source>
</evidence>
<organism evidence="1 2">
    <name type="scientific">Apiospora saccharicola</name>
    <dbReference type="NCBI Taxonomy" id="335842"/>
    <lineage>
        <taxon>Eukaryota</taxon>
        <taxon>Fungi</taxon>
        <taxon>Dikarya</taxon>
        <taxon>Ascomycota</taxon>
        <taxon>Pezizomycotina</taxon>
        <taxon>Sordariomycetes</taxon>
        <taxon>Xylariomycetidae</taxon>
        <taxon>Amphisphaeriales</taxon>
        <taxon>Apiosporaceae</taxon>
        <taxon>Apiospora</taxon>
    </lineage>
</organism>
<dbReference type="Pfam" id="PF00023">
    <property type="entry name" value="Ank"/>
    <property type="match status" value="1"/>
</dbReference>
<dbReference type="InterPro" id="IPR002110">
    <property type="entry name" value="Ankyrin_rpt"/>
</dbReference>
<sequence>MPRTHSGLLVPLRLALRKNHTAIVCTLLEHGAKVEGSFGDKLLLLAFRKENAELVRLLMKRGASLDKVAPWVASRLVQSVVRASARV</sequence>
<protein>
    <recommendedName>
        <fullName evidence="3">Ankyrin repeat protein</fullName>
    </recommendedName>
</protein>
<gene>
    <name evidence="1" type="ORF">PG996_013327</name>
</gene>
<evidence type="ECO:0000313" key="2">
    <source>
        <dbReference type="Proteomes" id="UP001446871"/>
    </source>
</evidence>
<dbReference type="Proteomes" id="UP001446871">
    <property type="component" value="Unassembled WGS sequence"/>
</dbReference>